<name>A0A914CZW5_9BILA</name>
<keyword evidence="1" id="KW-1185">Reference proteome</keyword>
<sequence length="216" mass="23782">MREVGIGYSGHEKLRHRAALQGKPQLLASRYSMDLEKKKLEKDVEYTADGEVIALKSISTAVKKRIKHIGPNATKAALISVDKGDGRVLSTISFPYRHQGKSIPEVPCSTTNHLILKAWAGEDTYTTLSDRLADVHNVIAVELGLPTFVGAQHTGSFAWRHRILGAMAEEGLESLHSTIKEDIENVARGDLVERARIAIQRWGVQVQLADLGKNVD</sequence>
<accession>A0A914CZW5</accession>
<evidence type="ECO:0000313" key="2">
    <source>
        <dbReference type="WBParaSite" id="ACRNAN_scaffold16497.g17799.t1"/>
    </source>
</evidence>
<evidence type="ECO:0000313" key="1">
    <source>
        <dbReference type="Proteomes" id="UP000887540"/>
    </source>
</evidence>
<proteinExistence type="predicted"/>
<dbReference type="Proteomes" id="UP000887540">
    <property type="component" value="Unplaced"/>
</dbReference>
<organism evidence="1 2">
    <name type="scientific">Acrobeloides nanus</name>
    <dbReference type="NCBI Taxonomy" id="290746"/>
    <lineage>
        <taxon>Eukaryota</taxon>
        <taxon>Metazoa</taxon>
        <taxon>Ecdysozoa</taxon>
        <taxon>Nematoda</taxon>
        <taxon>Chromadorea</taxon>
        <taxon>Rhabditida</taxon>
        <taxon>Tylenchina</taxon>
        <taxon>Cephalobomorpha</taxon>
        <taxon>Cephaloboidea</taxon>
        <taxon>Cephalobidae</taxon>
        <taxon>Acrobeloides</taxon>
    </lineage>
</organism>
<protein>
    <submittedName>
        <fullName evidence="2">Uncharacterized protein</fullName>
    </submittedName>
</protein>
<dbReference type="WBParaSite" id="ACRNAN_scaffold16497.g17799.t1">
    <property type="protein sequence ID" value="ACRNAN_scaffold16497.g17799.t1"/>
    <property type="gene ID" value="ACRNAN_scaffold16497.g17799"/>
</dbReference>
<reference evidence="2" key="1">
    <citation type="submission" date="2022-11" db="UniProtKB">
        <authorList>
            <consortium name="WormBaseParasite"/>
        </authorList>
    </citation>
    <scope>IDENTIFICATION</scope>
</reference>
<dbReference type="AlphaFoldDB" id="A0A914CZW5"/>